<evidence type="ECO:0000256" key="7">
    <source>
        <dbReference type="HAMAP-Rule" id="MF_01107"/>
    </source>
</evidence>
<accession>I5B0U8</accession>
<feature type="binding site" evidence="7">
    <location>
        <position position="134"/>
    </location>
    <ligand>
        <name>pyridoxal 5'-phosphate</name>
        <dbReference type="ChEBI" id="CHEBI:597326"/>
    </ligand>
</feature>
<dbReference type="OrthoDB" id="9801834at2"/>
<keyword evidence="9" id="KW-1185">Reference proteome</keyword>
<dbReference type="GO" id="GO:0006526">
    <property type="term" value="P:L-arginine biosynthetic process"/>
    <property type="evidence" value="ECO:0007669"/>
    <property type="project" value="UniProtKB-UniRule"/>
</dbReference>
<dbReference type="InterPro" id="IPR004636">
    <property type="entry name" value="AcOrn/SuccOrn_fam"/>
</dbReference>
<reference evidence="8 9" key="2">
    <citation type="submission" date="2012-02" db="EMBL/GenBank/DDBJ databases">
        <title>Improved High-Quality Draft sequence of Desulfobacter postgatei 2ac9.</title>
        <authorList>
            <consortium name="US DOE Joint Genome Institute"/>
            <person name="Lucas S."/>
            <person name="Han J."/>
            <person name="Lapidus A."/>
            <person name="Cheng J.-F."/>
            <person name="Goodwin L."/>
            <person name="Pitluck S."/>
            <person name="Peters L."/>
            <person name="Ovchinnikova G."/>
            <person name="Held B."/>
            <person name="Detter J.C."/>
            <person name="Han C."/>
            <person name="Tapia R."/>
            <person name="Land M."/>
            <person name="Hauser L."/>
            <person name="Kyrpides N."/>
            <person name="Ivanova N."/>
            <person name="Pagani I."/>
            <person name="Orellana R."/>
            <person name="Lovley D."/>
            <person name="Woyke T."/>
        </authorList>
    </citation>
    <scope>NUCLEOTIDE SEQUENCE [LARGE SCALE GENOMIC DNA]</scope>
    <source>
        <strain evidence="8 9">2ac9</strain>
    </source>
</reference>
<keyword evidence="7" id="KW-0963">Cytoplasm</keyword>
<dbReference type="STRING" id="879212.DespoDRAFT_01143"/>
<reference evidence="8 9" key="1">
    <citation type="submission" date="2011-09" db="EMBL/GenBank/DDBJ databases">
        <authorList>
            <consortium name="US DOE Joint Genome Institute (JGI-PGF)"/>
            <person name="Lucas S."/>
            <person name="Han J."/>
            <person name="Lapidus A."/>
            <person name="Cheng J.-F."/>
            <person name="Goodwin L."/>
            <person name="Pitluck S."/>
            <person name="Peters L."/>
            <person name="Land M.L."/>
            <person name="Hauser L."/>
            <person name="Orellana R."/>
            <person name="Lovley D."/>
            <person name="Woyke T.J."/>
        </authorList>
    </citation>
    <scope>NUCLEOTIDE SEQUENCE [LARGE SCALE GENOMIC DNA]</scope>
    <source>
        <strain evidence="8 9">2ac9</strain>
    </source>
</reference>
<dbReference type="Gene3D" id="3.40.640.10">
    <property type="entry name" value="Type I PLP-dependent aspartate aminotransferase-like (Major domain)"/>
    <property type="match status" value="1"/>
</dbReference>
<dbReference type="SUPFAM" id="SSF53383">
    <property type="entry name" value="PLP-dependent transferases"/>
    <property type="match status" value="1"/>
</dbReference>
<dbReference type="RefSeq" id="WP_004072070.1">
    <property type="nucleotide sequence ID" value="NZ_CM001488.1"/>
</dbReference>
<comment type="subcellular location">
    <subcellularLocation>
        <location evidence="7">Cytoplasm</location>
    </subcellularLocation>
</comment>
<dbReference type="HAMAP" id="MF_01107">
    <property type="entry name" value="ArgD_aminotrans_3"/>
    <property type="match status" value="1"/>
</dbReference>
<dbReference type="InterPro" id="IPR049704">
    <property type="entry name" value="Aminotrans_3_PPA_site"/>
</dbReference>
<dbReference type="PROSITE" id="PS00600">
    <property type="entry name" value="AA_TRANSFER_CLASS_3"/>
    <property type="match status" value="1"/>
</dbReference>
<feature type="binding site" evidence="7">
    <location>
        <position position="276"/>
    </location>
    <ligand>
        <name>N(2)-acetyl-L-ornithine</name>
        <dbReference type="ChEBI" id="CHEBI:57805"/>
    </ligand>
</feature>
<feature type="modified residue" description="N6-(pyridoxal phosphate)lysine" evidence="7">
    <location>
        <position position="248"/>
    </location>
</feature>
<dbReference type="InterPro" id="IPR015422">
    <property type="entry name" value="PyrdxlP-dep_Trfase_small"/>
</dbReference>
<dbReference type="InterPro" id="IPR005814">
    <property type="entry name" value="Aminotrans_3"/>
</dbReference>
<gene>
    <name evidence="7" type="primary">argD</name>
    <name evidence="8" type="ORF">DespoDRAFT_01143</name>
</gene>
<dbReference type="Gene3D" id="3.90.1150.10">
    <property type="entry name" value="Aspartate Aminotransferase, domain 1"/>
    <property type="match status" value="1"/>
</dbReference>
<dbReference type="AlphaFoldDB" id="I5B0U8"/>
<dbReference type="GO" id="GO:0005737">
    <property type="term" value="C:cytoplasm"/>
    <property type="evidence" value="ECO:0007669"/>
    <property type="project" value="UniProtKB-SubCell"/>
</dbReference>
<organism evidence="8 9">
    <name type="scientific">Desulfobacter postgatei 2ac9</name>
    <dbReference type="NCBI Taxonomy" id="879212"/>
    <lineage>
        <taxon>Bacteria</taxon>
        <taxon>Pseudomonadati</taxon>
        <taxon>Thermodesulfobacteriota</taxon>
        <taxon>Desulfobacteria</taxon>
        <taxon>Desulfobacterales</taxon>
        <taxon>Desulfobacteraceae</taxon>
        <taxon>Desulfobacter</taxon>
    </lineage>
</organism>
<name>I5B0U8_9BACT</name>
<evidence type="ECO:0000256" key="2">
    <source>
        <dbReference type="ARBA" id="ARBA00022605"/>
    </source>
</evidence>
<dbReference type="Pfam" id="PF00202">
    <property type="entry name" value="Aminotran_3"/>
    <property type="match status" value="1"/>
</dbReference>
<protein>
    <recommendedName>
        <fullName evidence="7">Acetylornithine aminotransferase</fullName>
        <shortName evidence="7">ACOAT</shortName>
        <ecNumber evidence="7">2.6.1.11</ecNumber>
    </recommendedName>
</protein>
<comment type="catalytic activity">
    <reaction evidence="7">
        <text>N(2)-acetyl-L-ornithine + 2-oxoglutarate = N-acetyl-L-glutamate 5-semialdehyde + L-glutamate</text>
        <dbReference type="Rhea" id="RHEA:18049"/>
        <dbReference type="ChEBI" id="CHEBI:16810"/>
        <dbReference type="ChEBI" id="CHEBI:29123"/>
        <dbReference type="ChEBI" id="CHEBI:29985"/>
        <dbReference type="ChEBI" id="CHEBI:57805"/>
        <dbReference type="EC" id="2.6.1.11"/>
    </reaction>
</comment>
<dbReference type="eggNOG" id="COG4992">
    <property type="taxonomic scope" value="Bacteria"/>
</dbReference>
<dbReference type="EMBL" id="CM001488">
    <property type="protein sequence ID" value="EIM63111.1"/>
    <property type="molecule type" value="Genomic_DNA"/>
</dbReference>
<sequence>MSIQLTQDHVFKTYLREGRPFVKGRGSKLYDDQGNVYTDFLAGIAVCNMGHCHPDLTAAICAQAGALLHVSNLFYTRPQAELAKVLTEKSFADRVFFANSGAEANEAAIKLARRFFQAKGEIDRFKIVTMQQSFHGRTMATLSATGQDKIKKGFYPLLDGFAHVPFNDIEALKAVVDDTVCAVMMEPVQGEGGVVPADPEYIKAVRQLCTDTGTLLIFDEIQTGMGRCGTLFAHQSYDVVPDIMTLAKALANGVPIGAMLANKEAAEGFEIGSHGSTFGGTPLATAAALEVVRLISEQGFLASVREKSAYFMAQLNSLKEKHRKVVDVRGKGLLIGMELDISKGKTATEYVSECFKKGFIINAIQDKILRFAPPLIIETAEINQLVATLDSLLAGEDH</sequence>
<proteinExistence type="inferred from homology"/>
<dbReference type="FunFam" id="3.40.640.10:FF:000004">
    <property type="entry name" value="Acetylornithine aminotransferase"/>
    <property type="match status" value="1"/>
</dbReference>
<keyword evidence="5" id="KW-0670">Pyruvate</keyword>
<comment type="miscellaneous">
    <text evidence="7">May also have succinyldiaminopimelate aminotransferase activity, thus carrying out the corresponding step in lysine biosynthesis.</text>
</comment>
<dbReference type="GO" id="GO:0042802">
    <property type="term" value="F:identical protein binding"/>
    <property type="evidence" value="ECO:0007669"/>
    <property type="project" value="TreeGrafter"/>
</dbReference>
<dbReference type="GO" id="GO:0031299">
    <property type="term" value="F:taurine-pyruvate aminotransferase activity"/>
    <property type="evidence" value="ECO:0007669"/>
    <property type="project" value="UniProtKB-EC"/>
</dbReference>
<dbReference type="CDD" id="cd00610">
    <property type="entry name" value="OAT_like"/>
    <property type="match status" value="1"/>
</dbReference>
<dbReference type="PANTHER" id="PTHR11986:SF79">
    <property type="entry name" value="ACETYLORNITHINE AMINOTRANSFERASE, MITOCHONDRIAL"/>
    <property type="match status" value="1"/>
</dbReference>
<evidence type="ECO:0000313" key="9">
    <source>
        <dbReference type="Proteomes" id="UP000005778"/>
    </source>
</evidence>
<dbReference type="InterPro" id="IPR015421">
    <property type="entry name" value="PyrdxlP-dep_Trfase_major"/>
</dbReference>
<dbReference type="PANTHER" id="PTHR11986">
    <property type="entry name" value="AMINOTRANSFERASE CLASS III"/>
    <property type="match status" value="1"/>
</dbReference>
<evidence type="ECO:0000256" key="1">
    <source>
        <dbReference type="ARBA" id="ARBA00022576"/>
    </source>
</evidence>
<dbReference type="GO" id="GO:0003992">
    <property type="term" value="F:N2-acetyl-L-ornithine:2-oxoglutarate 5-aminotransferase activity"/>
    <property type="evidence" value="ECO:0007669"/>
    <property type="project" value="UniProtKB-UniRule"/>
</dbReference>
<dbReference type="NCBIfam" id="TIGR00707">
    <property type="entry name" value="argD"/>
    <property type="match status" value="1"/>
</dbReference>
<evidence type="ECO:0000313" key="8">
    <source>
        <dbReference type="EMBL" id="EIM63111.1"/>
    </source>
</evidence>
<keyword evidence="7" id="KW-0055">Arginine biosynthesis</keyword>
<feature type="binding site" evidence="7">
    <location>
        <position position="137"/>
    </location>
    <ligand>
        <name>N(2)-acetyl-L-ornithine</name>
        <dbReference type="ChEBI" id="CHEBI:57805"/>
    </ligand>
</feature>
<comment type="catalytic activity">
    <reaction evidence="6">
        <text>taurine + pyruvate = sulfoacetaldehyde + L-alanine</text>
        <dbReference type="Rhea" id="RHEA:10420"/>
        <dbReference type="ChEBI" id="CHEBI:15361"/>
        <dbReference type="ChEBI" id="CHEBI:57972"/>
        <dbReference type="ChEBI" id="CHEBI:58246"/>
        <dbReference type="ChEBI" id="CHEBI:507393"/>
        <dbReference type="EC" id="2.6.1.77"/>
    </reaction>
    <physiologicalReaction direction="left-to-right" evidence="6">
        <dbReference type="Rhea" id="RHEA:10421"/>
    </physiologicalReaction>
</comment>
<comment type="similarity">
    <text evidence="7">Belongs to the class-III pyridoxal-phosphate-dependent aminotransferase family. ArgD subfamily.</text>
</comment>
<evidence type="ECO:0000256" key="6">
    <source>
        <dbReference type="ARBA" id="ARBA00052998"/>
    </source>
</evidence>
<feature type="binding site" evidence="7">
    <location>
        <begin position="101"/>
        <end position="102"/>
    </location>
    <ligand>
        <name>pyridoxal 5'-phosphate</name>
        <dbReference type="ChEBI" id="CHEBI:597326"/>
    </ligand>
</feature>
<dbReference type="HOGENOM" id="CLU_016922_10_1_7"/>
<dbReference type="GO" id="GO:0030170">
    <property type="term" value="F:pyridoxal phosphate binding"/>
    <property type="evidence" value="ECO:0007669"/>
    <property type="project" value="InterPro"/>
</dbReference>
<dbReference type="NCBIfam" id="NF002325">
    <property type="entry name" value="PRK01278.1"/>
    <property type="match status" value="1"/>
</dbReference>
<evidence type="ECO:0000256" key="5">
    <source>
        <dbReference type="ARBA" id="ARBA00023317"/>
    </source>
</evidence>
<keyword evidence="4 7" id="KW-0663">Pyridoxal phosphate</keyword>
<keyword evidence="3 7" id="KW-0808">Transferase</keyword>
<dbReference type="InterPro" id="IPR015424">
    <property type="entry name" value="PyrdxlP-dep_Trfase"/>
</dbReference>
<feature type="binding site" evidence="7">
    <location>
        <position position="277"/>
    </location>
    <ligand>
        <name>pyridoxal 5'-phosphate</name>
        <dbReference type="ChEBI" id="CHEBI:597326"/>
    </ligand>
</feature>
<comment type="pathway">
    <text evidence="7">Amino-acid biosynthesis; L-arginine biosynthesis; N(2)-acetyl-L-ornithine from L-glutamate: step 4/4.</text>
</comment>
<comment type="cofactor">
    <cofactor evidence="7">
        <name>pyridoxal 5'-phosphate</name>
        <dbReference type="ChEBI" id="CHEBI:597326"/>
    </cofactor>
    <text evidence="7">Binds 1 pyridoxal phosphate per subunit.</text>
</comment>
<dbReference type="UniPathway" id="UPA00068">
    <property type="reaction ID" value="UER00109"/>
</dbReference>
<dbReference type="Proteomes" id="UP000005778">
    <property type="component" value="Chromosome"/>
</dbReference>
<dbReference type="EC" id="2.6.1.11" evidence="7"/>
<dbReference type="InterPro" id="IPR050103">
    <property type="entry name" value="Class-III_PLP-dep_AT"/>
</dbReference>
<evidence type="ECO:0000256" key="3">
    <source>
        <dbReference type="ARBA" id="ARBA00022679"/>
    </source>
</evidence>
<keyword evidence="2 7" id="KW-0028">Amino-acid biosynthesis</keyword>
<dbReference type="PIRSF" id="PIRSF000521">
    <property type="entry name" value="Transaminase_4ab_Lys_Orn"/>
    <property type="match status" value="1"/>
</dbReference>
<keyword evidence="1 7" id="KW-0032">Aminotransferase</keyword>
<comment type="subunit">
    <text evidence="7">Homodimer.</text>
</comment>
<evidence type="ECO:0000256" key="4">
    <source>
        <dbReference type="ARBA" id="ARBA00022898"/>
    </source>
</evidence>
<feature type="binding site" evidence="7">
    <location>
        <begin position="219"/>
        <end position="222"/>
    </location>
    <ligand>
        <name>pyridoxal 5'-phosphate</name>
        <dbReference type="ChEBI" id="CHEBI:597326"/>
    </ligand>
</feature>